<reference evidence="3" key="1">
    <citation type="journal article" date="2023" name="bioRxiv">
        <title>Improved chromosome-level genome assembly for marigold (Tagetes erecta).</title>
        <authorList>
            <person name="Jiang F."/>
            <person name="Yuan L."/>
            <person name="Wang S."/>
            <person name="Wang H."/>
            <person name="Xu D."/>
            <person name="Wang A."/>
            <person name="Fan W."/>
        </authorList>
    </citation>
    <scope>NUCLEOTIDE SEQUENCE</scope>
    <source>
        <strain evidence="3">WSJ</strain>
        <tissue evidence="3">Leaf</tissue>
    </source>
</reference>
<dbReference type="InterPro" id="IPR036869">
    <property type="entry name" value="J_dom_sf"/>
</dbReference>
<protein>
    <recommendedName>
        <fullName evidence="2">J domain-containing protein</fullName>
    </recommendedName>
</protein>
<dbReference type="SUPFAM" id="SSF46565">
    <property type="entry name" value="Chaperone J-domain"/>
    <property type="match status" value="1"/>
</dbReference>
<evidence type="ECO:0000313" key="4">
    <source>
        <dbReference type="Proteomes" id="UP001229421"/>
    </source>
</evidence>
<accession>A0AAD8NMS7</accession>
<dbReference type="Gene3D" id="1.10.287.110">
    <property type="entry name" value="DnaJ domain"/>
    <property type="match status" value="1"/>
</dbReference>
<keyword evidence="1" id="KW-0472">Membrane</keyword>
<name>A0AAD8NMS7_TARER</name>
<keyword evidence="1" id="KW-0812">Transmembrane</keyword>
<dbReference type="Proteomes" id="UP001229421">
    <property type="component" value="Unassembled WGS sequence"/>
</dbReference>
<evidence type="ECO:0000313" key="3">
    <source>
        <dbReference type="EMBL" id="KAK1413958.1"/>
    </source>
</evidence>
<organism evidence="3 4">
    <name type="scientific">Tagetes erecta</name>
    <name type="common">African marigold</name>
    <dbReference type="NCBI Taxonomy" id="13708"/>
    <lineage>
        <taxon>Eukaryota</taxon>
        <taxon>Viridiplantae</taxon>
        <taxon>Streptophyta</taxon>
        <taxon>Embryophyta</taxon>
        <taxon>Tracheophyta</taxon>
        <taxon>Spermatophyta</taxon>
        <taxon>Magnoliopsida</taxon>
        <taxon>eudicotyledons</taxon>
        <taxon>Gunneridae</taxon>
        <taxon>Pentapetalae</taxon>
        <taxon>asterids</taxon>
        <taxon>campanulids</taxon>
        <taxon>Asterales</taxon>
        <taxon>Asteraceae</taxon>
        <taxon>Asteroideae</taxon>
        <taxon>Heliantheae alliance</taxon>
        <taxon>Tageteae</taxon>
        <taxon>Tagetes</taxon>
    </lineage>
</organism>
<proteinExistence type="predicted"/>
<dbReference type="InterPro" id="IPR001623">
    <property type="entry name" value="DnaJ_domain"/>
</dbReference>
<evidence type="ECO:0000256" key="1">
    <source>
        <dbReference type="SAM" id="Phobius"/>
    </source>
</evidence>
<keyword evidence="4" id="KW-1185">Reference proteome</keyword>
<dbReference type="PANTHER" id="PTHR44137">
    <property type="entry name" value="BNAC03G44070D PROTEIN"/>
    <property type="match status" value="1"/>
</dbReference>
<dbReference type="EMBL" id="JAUHHV010000008">
    <property type="protein sequence ID" value="KAK1413958.1"/>
    <property type="molecule type" value="Genomic_DNA"/>
</dbReference>
<gene>
    <name evidence="3" type="ORF">QVD17_29695</name>
</gene>
<dbReference type="CDD" id="cd06257">
    <property type="entry name" value="DnaJ"/>
    <property type="match status" value="1"/>
</dbReference>
<evidence type="ECO:0000259" key="2">
    <source>
        <dbReference type="Pfam" id="PF00226"/>
    </source>
</evidence>
<dbReference type="Pfam" id="PF00226">
    <property type="entry name" value="DnaJ"/>
    <property type="match status" value="1"/>
</dbReference>
<comment type="caution">
    <text evidence="3">The sequence shown here is derived from an EMBL/GenBank/DDBJ whole genome shotgun (WGS) entry which is preliminary data.</text>
</comment>
<dbReference type="AlphaFoldDB" id="A0AAD8NMS7"/>
<feature type="transmembrane region" description="Helical" evidence="1">
    <location>
        <begin position="31"/>
        <end position="49"/>
    </location>
</feature>
<dbReference type="PANTHER" id="PTHR44137:SF7">
    <property type="entry name" value="J DOMAIN-CONTAINING PROTEIN"/>
    <property type="match status" value="1"/>
</dbReference>
<keyword evidence="1" id="KW-1133">Transmembrane helix</keyword>
<feature type="domain" description="J" evidence="2">
    <location>
        <begin position="96"/>
        <end position="128"/>
    </location>
</feature>
<sequence>MKPTTKFIFLHHKPPTTTTPTVVGPHSHHRLLLFILLSLFSFALTLSLFTTQTTTTTAIGSCGGSSFLPQLDGIAQMVATCEVYAASGSKINGEIDLYAVLGLDPSVARSVLKKQYKKMAVLLHPEQNFAVQPRERE</sequence>